<dbReference type="PIRSF" id="PIRSF038931">
    <property type="entry name" value="GerQ"/>
    <property type="match status" value="1"/>
</dbReference>
<dbReference type="OrthoDB" id="1643178at2"/>
<dbReference type="RefSeq" id="WP_117325436.1">
    <property type="nucleotide sequence ID" value="NZ_QVTE01000009.1"/>
</dbReference>
<dbReference type="EMBL" id="QVTE01000009">
    <property type="protein sequence ID" value="RFU70878.1"/>
    <property type="molecule type" value="Genomic_DNA"/>
</dbReference>
<keyword evidence="1" id="KW-0946">Virion</keyword>
<keyword evidence="1" id="KW-0167">Capsid protein</keyword>
<keyword evidence="2" id="KW-1185">Reference proteome</keyword>
<organism evidence="1 2">
    <name type="scientific">Peribacillus saganii</name>
    <dbReference type="NCBI Taxonomy" id="2303992"/>
    <lineage>
        <taxon>Bacteria</taxon>
        <taxon>Bacillati</taxon>
        <taxon>Bacillota</taxon>
        <taxon>Bacilli</taxon>
        <taxon>Bacillales</taxon>
        <taxon>Bacillaceae</taxon>
        <taxon>Peribacillus</taxon>
    </lineage>
</organism>
<sequence>MNQNNPNPYNYGFPYYPYDNTYGRQEGEYGQPGGFPSQGQFQQFVPTPDMQVLPGSQAAGPQPGLGMQGGGMQAPGAGMMVPVMGGQPQGMGAQAPGQLPVEESYIENILRLNRGKLATVYMTFEGRRDGENTLTFRGIIEAAGRDHIVISDPQTGMRYLLLMVYLDYVTFEEEIEYEYPYAAGGMAVYPPR</sequence>
<evidence type="ECO:0000313" key="1">
    <source>
        <dbReference type="EMBL" id="RFU70878.1"/>
    </source>
</evidence>
<dbReference type="InterPro" id="IPR014099">
    <property type="entry name" value="Spore_coat_GerQ"/>
</dbReference>
<name>A0A372LRQ8_9BACI</name>
<evidence type="ECO:0000313" key="2">
    <source>
        <dbReference type="Proteomes" id="UP000264541"/>
    </source>
</evidence>
<dbReference type="Pfam" id="PF09671">
    <property type="entry name" value="Spore_GerQ"/>
    <property type="match status" value="1"/>
</dbReference>
<accession>A0A372LRQ8</accession>
<comment type="caution">
    <text evidence="1">The sequence shown here is derived from an EMBL/GenBank/DDBJ whole genome shotgun (WGS) entry which is preliminary data.</text>
</comment>
<protein>
    <submittedName>
        <fullName evidence="1">Spore coat protein GerQ</fullName>
    </submittedName>
</protein>
<gene>
    <name evidence="1" type="primary">gerQ</name>
    <name evidence="1" type="ORF">D0469_04400</name>
</gene>
<dbReference type="Proteomes" id="UP000264541">
    <property type="component" value="Unassembled WGS sequence"/>
</dbReference>
<proteinExistence type="predicted"/>
<dbReference type="AlphaFoldDB" id="A0A372LRQ8"/>
<dbReference type="NCBIfam" id="TIGR02728">
    <property type="entry name" value="spore_gerQ"/>
    <property type="match status" value="1"/>
</dbReference>
<reference evidence="1 2" key="1">
    <citation type="submission" date="2018-08" db="EMBL/GenBank/DDBJ databases">
        <title>Bacillus chawlae sp. nov., Bacillus glennii sp. nov., and Bacillus saganii sp. nov. Isolated from the Vehicle Assembly Building at Kennedy Space Center where the Viking Spacecraft were Assembled.</title>
        <authorList>
            <person name="Seuylemezian A."/>
            <person name="Vaishampayan P."/>
        </authorList>
    </citation>
    <scope>NUCLEOTIDE SEQUENCE [LARGE SCALE GENOMIC DNA]</scope>
    <source>
        <strain evidence="1 2">V47-23a</strain>
    </source>
</reference>